<dbReference type="Pfam" id="PF13551">
    <property type="entry name" value="HTH_29"/>
    <property type="match status" value="1"/>
</dbReference>
<accession>A0ABR6NPM4</accession>
<feature type="region of interest" description="Disordered" evidence="1">
    <location>
        <begin position="537"/>
        <end position="566"/>
    </location>
</feature>
<dbReference type="InterPro" id="IPR015378">
    <property type="entry name" value="Transposase-like_Mu_C"/>
</dbReference>
<evidence type="ECO:0000256" key="1">
    <source>
        <dbReference type="SAM" id="MobiDB-lite"/>
    </source>
</evidence>
<keyword evidence="4" id="KW-1185">Reference proteome</keyword>
<dbReference type="InterPro" id="IPR012337">
    <property type="entry name" value="RNaseH-like_sf"/>
</dbReference>
<dbReference type="EMBL" id="JACHEW010000004">
    <property type="protein sequence ID" value="MBB6015994.1"/>
    <property type="molecule type" value="Genomic_DNA"/>
</dbReference>
<dbReference type="SUPFAM" id="SSF53098">
    <property type="entry name" value="Ribonuclease H-like"/>
    <property type="match status" value="1"/>
</dbReference>
<reference evidence="3 4" key="1">
    <citation type="submission" date="2020-08" db="EMBL/GenBank/DDBJ databases">
        <title>Genomic Encyclopedia of Type Strains, Phase IV (KMG-IV): sequencing the most valuable type-strain genomes for metagenomic binning, comparative biology and taxonomic classification.</title>
        <authorList>
            <person name="Goeker M."/>
        </authorList>
    </citation>
    <scope>NUCLEOTIDE SEQUENCE [LARGE SCALE GENOMIC DNA]</scope>
    <source>
        <strain evidence="3 4">DSM 12027</strain>
    </source>
</reference>
<name>A0ABR6NPM4_9DEIO</name>
<sequence>MDSERELAAQREADFRLKAITPLLRLGPLRTREAVKARAAELQCDTATLYRWIKRYESTGQAQGLQRKPRSDARQSRTQPEVEVLMEALIDREYLQAERPAISGVYKTLLTEIRRANLSADGDQPSLQSPTYQTFRRRIHTISEMKRMSRRFGPEAARALRPILGHYPGATFPLAVVQIDHTRLDLALVDSITRQYIGPHAWITLVMDVFSRVVLGFHISLDAPSAFSVGMAVTHAILPKETWLARHRKTLNRLVQKLEPEQHPDLSWDFWGKPVKLKVDNAKEFWGKLLQKTCASYTIDQEFRPVHQPNYGGHIERLLGTVGDEIHAIPGTMFNNPGERGEYDSEGRAVMTIEGLETWLTAFLLGVYHHRVHSALGMTPTERWEQGIFEGTPEHPPTGIPERIMGERAERLRMDFLPYFEATVQRGSVRHDGLVYRGSALNGYTRAKHPDHPTQSRKFLFRYDPNDISQVYFLDPAWDHYHEIRCHQPDFPSMSLWQLRATKRFAKERQLKVDNERDLVAAWRLMQRIIQAERQETRQVRLDAERERRREKREKPTGAVKAASPSRTRAALGLFGDAADIQPFDELES</sequence>
<evidence type="ECO:0000313" key="4">
    <source>
        <dbReference type="Proteomes" id="UP000629870"/>
    </source>
</evidence>
<dbReference type="Gene3D" id="3.30.420.10">
    <property type="entry name" value="Ribonuclease H-like superfamily/Ribonuclease H"/>
    <property type="match status" value="1"/>
</dbReference>
<dbReference type="InterPro" id="IPR036397">
    <property type="entry name" value="RNaseH_sf"/>
</dbReference>
<protein>
    <submittedName>
        <fullName evidence="3">Transposase</fullName>
    </submittedName>
</protein>
<proteinExistence type="predicted"/>
<gene>
    <name evidence="3" type="ORF">HNQ04_001226</name>
</gene>
<comment type="caution">
    <text evidence="3">The sequence shown here is derived from an EMBL/GenBank/DDBJ whole genome shotgun (WGS) entry which is preliminary data.</text>
</comment>
<feature type="domain" description="Integrase catalytic" evidence="2">
    <location>
        <begin position="169"/>
        <end position="388"/>
    </location>
</feature>
<dbReference type="RefSeq" id="WP_249038947.1">
    <property type="nucleotide sequence ID" value="NZ_JACHEW010000004.1"/>
</dbReference>
<dbReference type="InterPro" id="IPR001584">
    <property type="entry name" value="Integrase_cat-core"/>
</dbReference>
<evidence type="ECO:0000259" key="2">
    <source>
        <dbReference type="PROSITE" id="PS50994"/>
    </source>
</evidence>
<evidence type="ECO:0000313" key="3">
    <source>
        <dbReference type="EMBL" id="MBB6015994.1"/>
    </source>
</evidence>
<dbReference type="PROSITE" id="PS50994">
    <property type="entry name" value="INTEGRASE"/>
    <property type="match status" value="1"/>
</dbReference>
<dbReference type="Pfam" id="PF09299">
    <property type="entry name" value="Mu-transpos_C"/>
    <property type="match status" value="1"/>
</dbReference>
<feature type="compositionally biased region" description="Basic and acidic residues" evidence="1">
    <location>
        <begin position="537"/>
        <end position="556"/>
    </location>
</feature>
<dbReference type="Proteomes" id="UP000629870">
    <property type="component" value="Unassembled WGS sequence"/>
</dbReference>
<organism evidence="3 4">
    <name type="scientific">Deinococcus radiopugnans ATCC 19172</name>
    <dbReference type="NCBI Taxonomy" id="585398"/>
    <lineage>
        <taxon>Bacteria</taxon>
        <taxon>Thermotogati</taxon>
        <taxon>Deinococcota</taxon>
        <taxon>Deinococci</taxon>
        <taxon>Deinococcales</taxon>
        <taxon>Deinococcaceae</taxon>
        <taxon>Deinococcus</taxon>
    </lineage>
</organism>